<evidence type="ECO:0000256" key="3">
    <source>
        <dbReference type="ARBA" id="ARBA00023163"/>
    </source>
</evidence>
<dbReference type="GO" id="GO:0003700">
    <property type="term" value="F:DNA-binding transcription factor activity"/>
    <property type="evidence" value="ECO:0007669"/>
    <property type="project" value="InterPro"/>
</dbReference>
<dbReference type="Proteomes" id="UP000525329">
    <property type="component" value="Unassembled WGS sequence"/>
</dbReference>
<reference evidence="5 6" key="1">
    <citation type="submission" date="2020-05" db="EMBL/GenBank/DDBJ databases">
        <title>Horizontal transmission and recombination maintain forever young bacterial symbiont genomes.</title>
        <authorList>
            <person name="Russell S.L."/>
            <person name="Pepper-Tunick E."/>
            <person name="Svedberg J."/>
            <person name="Byrne A."/>
            <person name="Ruelas Castillo J."/>
            <person name="Vollmers C."/>
            <person name="Beinart R.A."/>
            <person name="Corbett-Detig R."/>
        </authorList>
    </citation>
    <scope>NUCLEOTIDE SEQUENCE [LARGE SCALE GENOMIC DNA]</scope>
    <source>
        <strain evidence="5">Monterey_2004</strain>
    </source>
</reference>
<keyword evidence="3" id="KW-0804">Transcription</keyword>
<dbReference type="PROSITE" id="PS50931">
    <property type="entry name" value="HTH_LYSR"/>
    <property type="match status" value="1"/>
</dbReference>
<name>A0A853G7G7_9GAMM</name>
<evidence type="ECO:0000313" key="5">
    <source>
        <dbReference type="EMBL" id="NYT52057.1"/>
    </source>
</evidence>
<evidence type="ECO:0000259" key="4">
    <source>
        <dbReference type="PROSITE" id="PS50931"/>
    </source>
</evidence>
<feature type="domain" description="HTH lysR-type" evidence="4">
    <location>
        <begin position="4"/>
        <end position="61"/>
    </location>
</feature>
<gene>
    <name evidence="5" type="ORF">H0A74_00480</name>
</gene>
<dbReference type="Pfam" id="PF00126">
    <property type="entry name" value="HTH_1"/>
    <property type="match status" value="1"/>
</dbReference>
<accession>A0A853G7G7</accession>
<evidence type="ECO:0000256" key="1">
    <source>
        <dbReference type="ARBA" id="ARBA00009437"/>
    </source>
</evidence>
<organism evidence="5 6">
    <name type="scientific">Candidatus Vesicomyosocius endoextente</name>
    <dbReference type="NCBI Taxonomy" id="2738853"/>
    <lineage>
        <taxon>Bacteria</taxon>
        <taxon>Pseudomonadati</taxon>
        <taxon>Pseudomonadota</taxon>
        <taxon>Gammaproteobacteria</taxon>
        <taxon>Candidatus Pseudothioglobaceae</taxon>
        <taxon>Candidatus Vesicomyidisocius</taxon>
    </lineage>
</organism>
<dbReference type="InterPro" id="IPR036388">
    <property type="entry name" value="WH-like_DNA-bd_sf"/>
</dbReference>
<dbReference type="PRINTS" id="PR00039">
    <property type="entry name" value="HTHLYSR"/>
</dbReference>
<evidence type="ECO:0000256" key="2">
    <source>
        <dbReference type="ARBA" id="ARBA00023015"/>
    </source>
</evidence>
<comment type="similarity">
    <text evidence="1">Belongs to the LysR transcriptional regulatory family.</text>
</comment>
<dbReference type="PANTHER" id="PTHR30126">
    <property type="entry name" value="HTH-TYPE TRANSCRIPTIONAL REGULATOR"/>
    <property type="match status" value="1"/>
</dbReference>
<dbReference type="SUPFAM" id="SSF46785">
    <property type="entry name" value="Winged helix' DNA-binding domain"/>
    <property type="match status" value="1"/>
</dbReference>
<keyword evidence="2" id="KW-0805">Transcription regulation</keyword>
<dbReference type="PANTHER" id="PTHR30126:SF5">
    <property type="entry name" value="HTH-TYPE TRANSCRIPTIONAL ACTIVATOR CMPR"/>
    <property type="match status" value="1"/>
</dbReference>
<dbReference type="Gene3D" id="1.10.10.10">
    <property type="entry name" value="Winged helix-like DNA-binding domain superfamily/Winged helix DNA-binding domain"/>
    <property type="match status" value="1"/>
</dbReference>
<dbReference type="GO" id="GO:0000976">
    <property type="term" value="F:transcription cis-regulatory region binding"/>
    <property type="evidence" value="ECO:0007669"/>
    <property type="project" value="TreeGrafter"/>
</dbReference>
<evidence type="ECO:0000313" key="6">
    <source>
        <dbReference type="Proteomes" id="UP000525329"/>
    </source>
</evidence>
<dbReference type="InterPro" id="IPR036390">
    <property type="entry name" value="WH_DNA-bd_sf"/>
</dbReference>
<proteinExistence type="inferred from homology"/>
<dbReference type="AlphaFoldDB" id="A0A853G7G7"/>
<comment type="caution">
    <text evidence="5">The sequence shown here is derived from an EMBL/GenBank/DDBJ whole genome shotgun (WGS) entry which is preliminary data.</text>
</comment>
<dbReference type="EMBL" id="JACCHU010000001">
    <property type="protein sequence ID" value="NYT52057.1"/>
    <property type="molecule type" value="Genomic_DNA"/>
</dbReference>
<dbReference type="InterPro" id="IPR000847">
    <property type="entry name" value="LysR_HTH_N"/>
</dbReference>
<protein>
    <submittedName>
        <fullName evidence="5">LysR family transcriptional regulator</fullName>
    </submittedName>
</protein>
<sequence length="96" mass="11012">MINFTLKQLYSFEAVIRLSSFTKASKELNITQPAVYMQIQQLQKNIGSDLVNIKGKSIHPTFIGNKLYQTCLKVINKLEQTKSDIEKTLNLNSRHI</sequence>